<dbReference type="InterPro" id="IPR018499">
    <property type="entry name" value="Tetraspanin/Peripherin"/>
</dbReference>
<evidence type="ECO:0000256" key="2">
    <source>
        <dbReference type="ARBA" id="ARBA00022692"/>
    </source>
</evidence>
<keyword evidence="2 5" id="KW-0812">Transmembrane</keyword>
<name>A0A267FME8_9PLAT</name>
<keyword evidence="7" id="KW-1185">Reference proteome</keyword>
<dbReference type="Pfam" id="PF00335">
    <property type="entry name" value="Tetraspanin"/>
    <property type="match status" value="1"/>
</dbReference>
<organism evidence="6 7">
    <name type="scientific">Macrostomum lignano</name>
    <dbReference type="NCBI Taxonomy" id="282301"/>
    <lineage>
        <taxon>Eukaryota</taxon>
        <taxon>Metazoa</taxon>
        <taxon>Spiralia</taxon>
        <taxon>Lophotrochozoa</taxon>
        <taxon>Platyhelminthes</taxon>
        <taxon>Rhabditophora</taxon>
        <taxon>Macrostomorpha</taxon>
        <taxon>Macrostomida</taxon>
        <taxon>Macrostomidae</taxon>
        <taxon>Macrostomum</taxon>
    </lineage>
</organism>
<protein>
    <recommendedName>
        <fullName evidence="8">Tetraspanin</fullName>
    </recommendedName>
</protein>
<evidence type="ECO:0000256" key="1">
    <source>
        <dbReference type="ARBA" id="ARBA00004141"/>
    </source>
</evidence>
<feature type="transmembrane region" description="Helical" evidence="5">
    <location>
        <begin position="115"/>
        <end position="139"/>
    </location>
</feature>
<keyword evidence="4 5" id="KW-0472">Membrane</keyword>
<feature type="transmembrane region" description="Helical" evidence="5">
    <location>
        <begin position="286"/>
        <end position="310"/>
    </location>
</feature>
<dbReference type="STRING" id="282301.A0A267FME8"/>
<evidence type="ECO:0000256" key="4">
    <source>
        <dbReference type="ARBA" id="ARBA00023136"/>
    </source>
</evidence>
<keyword evidence="3 5" id="KW-1133">Transmembrane helix</keyword>
<dbReference type="GO" id="GO:0016020">
    <property type="term" value="C:membrane"/>
    <property type="evidence" value="ECO:0007669"/>
    <property type="project" value="UniProtKB-SubCell"/>
</dbReference>
<evidence type="ECO:0000256" key="5">
    <source>
        <dbReference type="SAM" id="Phobius"/>
    </source>
</evidence>
<dbReference type="InterPro" id="IPR008952">
    <property type="entry name" value="Tetraspanin_EC2_sf"/>
</dbReference>
<feature type="transmembrane region" description="Helical" evidence="5">
    <location>
        <begin position="76"/>
        <end position="103"/>
    </location>
</feature>
<feature type="non-terminal residue" evidence="6">
    <location>
        <position position="1"/>
    </location>
</feature>
<evidence type="ECO:0000313" key="6">
    <source>
        <dbReference type="EMBL" id="PAA74975.1"/>
    </source>
</evidence>
<dbReference type="Proteomes" id="UP000215902">
    <property type="component" value="Unassembled WGS sequence"/>
</dbReference>
<comment type="subcellular location">
    <subcellularLocation>
        <location evidence="1">Membrane</location>
        <topology evidence="1">Multi-pass membrane protein</topology>
    </subcellularLocation>
</comment>
<gene>
    <name evidence="6" type="ORF">BOX15_Mlig009746g3</name>
</gene>
<dbReference type="AlphaFoldDB" id="A0A267FME8"/>
<dbReference type="PANTHER" id="PTHR19282">
    <property type="entry name" value="TETRASPANIN"/>
    <property type="match status" value="1"/>
</dbReference>
<reference evidence="6 7" key="1">
    <citation type="submission" date="2017-06" db="EMBL/GenBank/DDBJ databases">
        <title>A platform for efficient transgenesis in Macrostomum lignano, a flatworm model organism for stem cell research.</title>
        <authorList>
            <person name="Berezikov E."/>
        </authorList>
    </citation>
    <scope>NUCLEOTIDE SEQUENCE [LARGE SCALE GENOMIC DNA]</scope>
    <source>
        <strain evidence="6">DV1</strain>
        <tissue evidence="6">Whole organism</tissue>
    </source>
</reference>
<dbReference type="PANTHER" id="PTHR19282:SF417">
    <property type="entry name" value="TETRASPANIN TSPA-RELATED"/>
    <property type="match status" value="1"/>
</dbReference>
<evidence type="ECO:0008006" key="8">
    <source>
        <dbReference type="Google" id="ProtNLM"/>
    </source>
</evidence>
<dbReference type="EMBL" id="NIVC01000910">
    <property type="protein sequence ID" value="PAA74975.1"/>
    <property type="molecule type" value="Genomic_DNA"/>
</dbReference>
<sequence>RWRNRSAGMCSDGECLRRVIKVSLLLFSLSLAGMGSGGLALGAGLQFAKKDTLRMAFQYSGVTGSTRAHIRAAADIVSLVSTASIVFCAVGSVGVAMGGLGCISACYEKTRMLRLYAILLSAILLLHVGLLLALILLVFKESSINLIRNELLQMQNKYYLPVVPTTDSKNNRKSYKEKVSATRIINSIQVWFGCCGIKKVGDITGSNRWNESDRIWQGKQLVRPPTCCQLVNRRVRTIVLRPKFNQNERLHEFLLEPDCPFVAESAGVNNKTCPEAVVNYLSKYEVVGLVLAGLLIGMQVLGVVLACYMLKILDEEEDSYDYYEEDW</sequence>
<proteinExistence type="predicted"/>
<accession>A0A267FME8</accession>
<evidence type="ECO:0000313" key="7">
    <source>
        <dbReference type="Proteomes" id="UP000215902"/>
    </source>
</evidence>
<comment type="caution">
    <text evidence="6">The sequence shown here is derived from an EMBL/GenBank/DDBJ whole genome shotgun (WGS) entry which is preliminary data.</text>
</comment>
<dbReference type="SUPFAM" id="SSF48652">
    <property type="entry name" value="Tetraspanin"/>
    <property type="match status" value="1"/>
</dbReference>
<evidence type="ECO:0000256" key="3">
    <source>
        <dbReference type="ARBA" id="ARBA00022989"/>
    </source>
</evidence>